<sequence>MVSTILCSEACKERVDTVQAYSETPLGLDYLLIMNTIISTLCSYTCDSYATRLLDQSVAFVCDEGSIVCYAFSGYNNKSQWATCLTKDYIEEKSREQHTCMNQTTVYCYYQCMLEQHGLEEGPVYADCSCRPGYALPTVPRTPLPSWCSSPNGSECNWYKDCLEERFPCVGTEASYAISYGEKFCNLYSENYNGFDKIGQDWIDAVRKCLQVALVPLIRPYNTPSCDEIKTLAFQSHSKCYVDPFPDAPSFCDIGWSNFFRVLITIKSSIISEFWATIGQGLETFFKCGKIKISNILQLVISNDESTEDIASAPYKLEKSFKEYSKINIQGAIDVFFYPFFKNPLNEINRDKRSTHTSGEVTLSVLLLDRAKYDLNYQSSNTINLTDVATRIINDIETGEFRLGVRVDVKEVRLCADLECINATQTVTPPPEQITGTIVYMQIYYRKLNFYLYNLYIDNNKYVKERLKEISSEIEELFTNLDKMFLPSLPDQSFGVVCDEGSFGCYAFPDYNNKYQWSTCLTKDYIEEKSRENHTCTYRTAVYCYYQCMLEQHGLEEGPVYPDCSCRPGYALPTVPRTPLPSWCSSPDGSECNWYKECLEERFPCVGTEASYAISYGEKFCNLYSENYNGFDKIGQDWIDGVRKCLQVALVPLIRPYNTPSCGEIKTLAFQSHSKCYVDPFPDAPSFCDIGWSNFFRVLITIKSSIISEFWATIGQGLETFFKCGKIKISNILQLVISNDESTEDIASAPYKLEKSFREYSKINIQGAIDVFFYPFFKNPLNTNNRNKRSTHTSGEVTLSVLLLDRAKYDLNYQSSNTINLTDVATRIINDIETGEFRLGVRVDVKKVRLCPDLECINATQTVTPPPEPSVGTIVYMQIYYVMSFVLLGAVITHLVESI</sequence>
<gene>
    <name evidence="6" type="ORF">MAR_034466</name>
</gene>
<keyword evidence="5" id="KW-1133">Transmembrane helix</keyword>
<dbReference type="Proteomes" id="UP001164746">
    <property type="component" value="Chromosome 17"/>
</dbReference>
<keyword evidence="7" id="KW-1185">Reference proteome</keyword>
<keyword evidence="5" id="KW-0472">Membrane</keyword>
<evidence type="ECO:0000256" key="3">
    <source>
        <dbReference type="ARBA" id="ARBA00022702"/>
    </source>
</evidence>
<organism evidence="6 7">
    <name type="scientific">Mya arenaria</name>
    <name type="common">Soft-shell clam</name>
    <dbReference type="NCBI Taxonomy" id="6604"/>
    <lineage>
        <taxon>Eukaryota</taxon>
        <taxon>Metazoa</taxon>
        <taxon>Spiralia</taxon>
        <taxon>Lophotrochozoa</taxon>
        <taxon>Mollusca</taxon>
        <taxon>Bivalvia</taxon>
        <taxon>Autobranchia</taxon>
        <taxon>Heteroconchia</taxon>
        <taxon>Euheterodonta</taxon>
        <taxon>Imparidentia</taxon>
        <taxon>Neoheterodontei</taxon>
        <taxon>Myida</taxon>
        <taxon>Myoidea</taxon>
        <taxon>Myidae</taxon>
        <taxon>Mya</taxon>
    </lineage>
</organism>
<feature type="transmembrane region" description="Helical" evidence="5">
    <location>
        <begin position="875"/>
        <end position="896"/>
    </location>
</feature>
<protein>
    <submittedName>
        <fullName evidence="6">Uncharacterized protein</fullName>
    </submittedName>
</protein>
<accession>A0ABY7GEG1</accession>
<evidence type="ECO:0000313" key="7">
    <source>
        <dbReference type="Proteomes" id="UP001164746"/>
    </source>
</evidence>
<dbReference type="EMBL" id="CP111028">
    <property type="protein sequence ID" value="WAR31924.1"/>
    <property type="molecule type" value="Genomic_DNA"/>
</dbReference>
<keyword evidence="3" id="KW-0372">Hormone</keyword>
<dbReference type="PANTHER" id="PTHR11245">
    <property type="entry name" value="STANNIOCALCIN"/>
    <property type="match status" value="1"/>
</dbReference>
<evidence type="ECO:0000256" key="2">
    <source>
        <dbReference type="ARBA" id="ARBA00011748"/>
    </source>
</evidence>
<evidence type="ECO:0000256" key="1">
    <source>
        <dbReference type="ARBA" id="ARBA00008693"/>
    </source>
</evidence>
<dbReference type="PANTHER" id="PTHR11245:SF6">
    <property type="entry name" value="DUF19 DOMAIN-CONTAINING PROTEIN"/>
    <property type="match status" value="1"/>
</dbReference>
<evidence type="ECO:0000256" key="4">
    <source>
        <dbReference type="ARBA" id="ARBA00023157"/>
    </source>
</evidence>
<name>A0ABY7GEG1_MYAAR</name>
<evidence type="ECO:0000256" key="5">
    <source>
        <dbReference type="SAM" id="Phobius"/>
    </source>
</evidence>
<reference evidence="6" key="1">
    <citation type="submission" date="2022-11" db="EMBL/GenBank/DDBJ databases">
        <title>Centuries of genome instability and evolution in soft-shell clam transmissible cancer (bioRxiv).</title>
        <authorList>
            <person name="Hart S.F.M."/>
            <person name="Yonemitsu M.A."/>
            <person name="Giersch R.M."/>
            <person name="Beal B.F."/>
            <person name="Arriagada G."/>
            <person name="Davis B.W."/>
            <person name="Ostrander E.A."/>
            <person name="Goff S.P."/>
            <person name="Metzger M.J."/>
        </authorList>
    </citation>
    <scope>NUCLEOTIDE SEQUENCE</scope>
    <source>
        <strain evidence="6">MELC-2E11</strain>
        <tissue evidence="6">Siphon/mantle</tissue>
    </source>
</reference>
<keyword evidence="4" id="KW-1015">Disulfide bond</keyword>
<dbReference type="InterPro" id="IPR004978">
    <property type="entry name" value="Stanniocalcin"/>
</dbReference>
<keyword evidence="5" id="KW-0812">Transmembrane</keyword>
<evidence type="ECO:0000313" key="6">
    <source>
        <dbReference type="EMBL" id="WAR31924.1"/>
    </source>
</evidence>
<comment type="subunit">
    <text evidence="2">Homodimer; disulfide-linked.</text>
</comment>
<comment type="similarity">
    <text evidence="1">Belongs to the stanniocalcin family.</text>
</comment>
<proteinExistence type="inferred from homology"/>